<evidence type="ECO:0000313" key="2">
    <source>
        <dbReference type="Proteomes" id="UP001139125"/>
    </source>
</evidence>
<dbReference type="Proteomes" id="UP001139125">
    <property type="component" value="Unassembled WGS sequence"/>
</dbReference>
<proteinExistence type="predicted"/>
<evidence type="ECO:0000313" key="1">
    <source>
        <dbReference type="EMBL" id="MCP9290050.1"/>
    </source>
</evidence>
<dbReference type="RefSeq" id="WP_255131765.1">
    <property type="nucleotide sequence ID" value="NZ_JANDBC010000001.1"/>
</dbReference>
<reference evidence="1" key="1">
    <citation type="submission" date="2022-06" db="EMBL/GenBank/DDBJ databases">
        <title>Gracilimonas sp. CAU 1638 isolated from sea sediment.</title>
        <authorList>
            <person name="Kim W."/>
        </authorList>
    </citation>
    <scope>NUCLEOTIDE SEQUENCE</scope>
    <source>
        <strain evidence="1">CAU 1638</strain>
    </source>
</reference>
<protein>
    <submittedName>
        <fullName evidence="1">Uncharacterized protein</fullName>
    </submittedName>
</protein>
<accession>A0A9X2RAX9</accession>
<comment type="caution">
    <text evidence="1">The sequence shown here is derived from an EMBL/GenBank/DDBJ whole genome shotgun (WGS) entry which is preliminary data.</text>
</comment>
<sequence>MNPYKPKPNIPSGIPTVKKLATEWSYYNYVFLHQEQKDLLEAGTCPKPQKGVFLRLRKKYLPLYWSIIPDEQKRIAPKK</sequence>
<keyword evidence="2" id="KW-1185">Reference proteome</keyword>
<name>A0A9X2RAX9_9BACT</name>
<dbReference type="EMBL" id="JANDBC010000001">
    <property type="protein sequence ID" value="MCP9290050.1"/>
    <property type="molecule type" value="Genomic_DNA"/>
</dbReference>
<gene>
    <name evidence="1" type="ORF">NM125_00490</name>
</gene>
<dbReference type="AlphaFoldDB" id="A0A9X2RAX9"/>
<organism evidence="1 2">
    <name type="scientific">Gracilimonas sediminicola</name>
    <dbReference type="NCBI Taxonomy" id="2952158"/>
    <lineage>
        <taxon>Bacteria</taxon>
        <taxon>Pseudomonadati</taxon>
        <taxon>Balneolota</taxon>
        <taxon>Balneolia</taxon>
        <taxon>Balneolales</taxon>
        <taxon>Balneolaceae</taxon>
        <taxon>Gracilimonas</taxon>
    </lineage>
</organism>